<name>W9GVD3_9PROT</name>
<evidence type="ECO:0000313" key="14">
    <source>
        <dbReference type="EMBL" id="EWY37749.1"/>
    </source>
</evidence>
<organism evidence="14 15">
    <name type="scientific">Skermanella stibiiresistens SB22</name>
    <dbReference type="NCBI Taxonomy" id="1385369"/>
    <lineage>
        <taxon>Bacteria</taxon>
        <taxon>Pseudomonadati</taxon>
        <taxon>Pseudomonadota</taxon>
        <taxon>Alphaproteobacteria</taxon>
        <taxon>Rhodospirillales</taxon>
        <taxon>Azospirillaceae</taxon>
        <taxon>Skermanella</taxon>
    </lineage>
</organism>
<dbReference type="GO" id="GO:0005886">
    <property type="term" value="C:plasma membrane"/>
    <property type="evidence" value="ECO:0007669"/>
    <property type="project" value="UniProtKB-SubCell"/>
</dbReference>
<keyword evidence="4 11" id="KW-0328">Glycosyltransferase</keyword>
<keyword evidence="5 11" id="KW-0808">Transferase</keyword>
<evidence type="ECO:0000256" key="4">
    <source>
        <dbReference type="ARBA" id="ARBA00022676"/>
    </source>
</evidence>
<dbReference type="PRINTS" id="PR01439">
    <property type="entry name" value="CELLSNTHASEA"/>
</dbReference>
<evidence type="ECO:0000256" key="11">
    <source>
        <dbReference type="RuleBase" id="RU365020"/>
    </source>
</evidence>
<dbReference type="InterPro" id="IPR029044">
    <property type="entry name" value="Nucleotide-diphossugar_trans"/>
</dbReference>
<keyword evidence="11" id="KW-0973">c-di-GMP</keyword>
<feature type="domain" description="PilZ" evidence="12">
    <location>
        <begin position="556"/>
        <end position="659"/>
    </location>
</feature>
<comment type="catalytic activity">
    <reaction evidence="10 11">
        <text>[(1-&gt;4)-beta-D-glucosyl](n) + UDP-alpha-D-glucose = [(1-&gt;4)-beta-D-glucosyl](n+1) + UDP + H(+)</text>
        <dbReference type="Rhea" id="RHEA:19929"/>
        <dbReference type="Rhea" id="RHEA-COMP:10033"/>
        <dbReference type="Rhea" id="RHEA-COMP:10034"/>
        <dbReference type="ChEBI" id="CHEBI:15378"/>
        <dbReference type="ChEBI" id="CHEBI:18246"/>
        <dbReference type="ChEBI" id="CHEBI:58223"/>
        <dbReference type="ChEBI" id="CHEBI:58885"/>
        <dbReference type="EC" id="2.4.1.12"/>
    </reaction>
</comment>
<gene>
    <name evidence="14" type="ORF">N825_09215</name>
</gene>
<sequence>MLLTAIGCSATLPVSLEAQLLVAWSFVAALFLISSLKTHRTGRILGISFAAFVTIRYIIWRTTNTLPAPDDLVNFVPGMILYVAEIFSFMMFLLSTFVISNPLNRKSIPIDVTDPDLPSVDIVIPTYDEEANLLLITLTAAVSLDYPKSKFKVYLLDDGGTAQKCNQADALKADAARRRAEKLKELCAATGAIYLTRERNEHAKAGNINASLSKIGGDLIAILDADHVPSSDFLLKTVGFFVKDPGIALVQTPHFFLNPDPVEYNLRTFPRMPSENELFYRNIQPGLDRWNAAFFCGSAALLRRTALEEVGGISGTSITEDCETAMDLHAQGYRSAYLDEPLIAGLQPESFVSFIGQRSRWAQGMIQILLLKNVLWRRGLTVAQRLCYLSNSLYWFFVFIRPIFVLGPLCYLFFGLQIVRTNVPEFFAYILPHIVASVMLPNILNGKVRWPFISELYEYVLSLHLSRAVLSVLWNPRAPQFKVTAKGETMTSNRASPLAGPFVWMVLILSAGMVAAVWRFIVLPDSREIIGIVAFWNGISLLLALAGLGAVYEQRQIRRFPRIGLQVPAVLKLDGISFPAQVLNGSANGLNIELPIPARSHLSESMIVTLLAPTQDEEIEKPITLRVRRMSVSGGTFSIGCEFNPVSQTEAAHAVHLVYGNSRIWAKRWQGRVPAERSALRSFAFLTGLALTRGLPAAWNICKGAVTRRGAAKESSETVPAQ</sequence>
<evidence type="ECO:0000256" key="2">
    <source>
        <dbReference type="ARBA" id="ARBA00022475"/>
    </source>
</evidence>
<dbReference type="Pfam" id="PF07238">
    <property type="entry name" value="PilZ"/>
    <property type="match status" value="1"/>
</dbReference>
<dbReference type="EMBL" id="AVFL01000023">
    <property type="protein sequence ID" value="EWY37749.1"/>
    <property type="molecule type" value="Genomic_DNA"/>
</dbReference>
<evidence type="ECO:0000259" key="13">
    <source>
        <dbReference type="Pfam" id="PF13632"/>
    </source>
</evidence>
<dbReference type="InterPro" id="IPR050321">
    <property type="entry name" value="Glycosyltr_2/OpgH_subfam"/>
</dbReference>
<dbReference type="GO" id="GO:0006011">
    <property type="term" value="P:UDP-alpha-D-glucose metabolic process"/>
    <property type="evidence" value="ECO:0007669"/>
    <property type="project" value="InterPro"/>
</dbReference>
<dbReference type="NCBIfam" id="TIGR03030">
    <property type="entry name" value="CelA"/>
    <property type="match status" value="1"/>
</dbReference>
<dbReference type="SUPFAM" id="SSF53448">
    <property type="entry name" value="Nucleotide-diphospho-sugar transferases"/>
    <property type="match status" value="1"/>
</dbReference>
<feature type="transmembrane region" description="Helical" evidence="11">
    <location>
        <begin position="529"/>
        <end position="552"/>
    </location>
</feature>
<dbReference type="EC" id="2.4.1.12" evidence="11"/>
<proteinExistence type="predicted"/>
<feature type="transmembrane region" description="Helical" evidence="11">
    <location>
        <begin position="12"/>
        <end position="32"/>
    </location>
</feature>
<dbReference type="AlphaFoldDB" id="W9GVD3"/>
<evidence type="ECO:0000256" key="8">
    <source>
        <dbReference type="ARBA" id="ARBA00022989"/>
    </source>
</evidence>
<reference evidence="14 15" key="1">
    <citation type="submission" date="2013-08" db="EMBL/GenBank/DDBJ databases">
        <title>The genome sequence of Skermanella stibiiresistens.</title>
        <authorList>
            <person name="Zhu W."/>
            <person name="Wang G."/>
        </authorList>
    </citation>
    <scope>NUCLEOTIDE SEQUENCE [LARGE SCALE GENOMIC DNA]</scope>
    <source>
        <strain evidence="14 15">SB22</strain>
    </source>
</reference>
<keyword evidence="8 11" id="KW-1133">Transmembrane helix</keyword>
<keyword evidence="7 11" id="KW-0135">Cellulose biosynthesis</keyword>
<dbReference type="PANTHER" id="PTHR43867:SF2">
    <property type="entry name" value="CELLULOSE SYNTHASE CATALYTIC SUBUNIT A [UDP-FORMING]"/>
    <property type="match status" value="1"/>
</dbReference>
<keyword evidence="3 11" id="KW-0997">Cell inner membrane</keyword>
<evidence type="ECO:0000259" key="12">
    <source>
        <dbReference type="Pfam" id="PF07238"/>
    </source>
</evidence>
<evidence type="ECO:0000313" key="15">
    <source>
        <dbReference type="Proteomes" id="UP000019486"/>
    </source>
</evidence>
<dbReference type="Pfam" id="PF13632">
    <property type="entry name" value="Glyco_trans_2_3"/>
    <property type="match status" value="1"/>
</dbReference>
<dbReference type="UniPathway" id="UPA00694"/>
<dbReference type="GO" id="GO:0035438">
    <property type="term" value="F:cyclic-di-GMP binding"/>
    <property type="evidence" value="ECO:0007669"/>
    <property type="project" value="InterPro"/>
</dbReference>
<feature type="domain" description="Glycosyltransferase 2-like" evidence="13">
    <location>
        <begin position="219"/>
        <end position="405"/>
    </location>
</feature>
<accession>W9GVD3</accession>
<evidence type="ECO:0000256" key="9">
    <source>
        <dbReference type="ARBA" id="ARBA00023136"/>
    </source>
</evidence>
<dbReference type="InterPro" id="IPR009875">
    <property type="entry name" value="PilZ_domain"/>
</dbReference>
<comment type="pathway">
    <text evidence="11">Glycan metabolism; bacterial cellulose biosynthesis.</text>
</comment>
<dbReference type="InterPro" id="IPR001173">
    <property type="entry name" value="Glyco_trans_2-like"/>
</dbReference>
<keyword evidence="9 11" id="KW-0472">Membrane</keyword>
<evidence type="ECO:0000256" key="7">
    <source>
        <dbReference type="ARBA" id="ARBA00022916"/>
    </source>
</evidence>
<dbReference type="Gene3D" id="3.90.550.10">
    <property type="entry name" value="Spore Coat Polysaccharide Biosynthesis Protein SpsA, Chain A"/>
    <property type="match status" value="1"/>
</dbReference>
<evidence type="ECO:0000256" key="10">
    <source>
        <dbReference type="ARBA" id="ARBA00048682"/>
    </source>
</evidence>
<dbReference type="GO" id="GO:0016760">
    <property type="term" value="F:cellulose synthase (UDP-forming) activity"/>
    <property type="evidence" value="ECO:0007669"/>
    <property type="project" value="UniProtKB-EC"/>
</dbReference>
<feature type="transmembrane region" description="Helical" evidence="11">
    <location>
        <begin position="502"/>
        <end position="522"/>
    </location>
</feature>
<feature type="transmembrane region" description="Helical" evidence="11">
    <location>
        <begin position="393"/>
        <end position="414"/>
    </location>
</feature>
<dbReference type="GO" id="GO:0030244">
    <property type="term" value="P:cellulose biosynthetic process"/>
    <property type="evidence" value="ECO:0007669"/>
    <property type="project" value="UniProtKB-KW"/>
</dbReference>
<dbReference type="SUPFAM" id="SSF141371">
    <property type="entry name" value="PilZ domain-like"/>
    <property type="match status" value="1"/>
</dbReference>
<keyword evidence="15" id="KW-1185">Reference proteome</keyword>
<dbReference type="InterPro" id="IPR003919">
    <property type="entry name" value="Cell_synth_A"/>
</dbReference>
<keyword evidence="6 11" id="KW-0812">Transmembrane</keyword>
<dbReference type="STRING" id="1385369.N825_09215"/>
<evidence type="ECO:0000256" key="3">
    <source>
        <dbReference type="ARBA" id="ARBA00022519"/>
    </source>
</evidence>
<comment type="function">
    <text evidence="11">Catalytic subunit of cellulose synthase. It polymerizes uridine 5'-diphosphate glucose to cellulose.</text>
</comment>
<dbReference type="CDD" id="cd06421">
    <property type="entry name" value="CESA_CelA_like"/>
    <property type="match status" value="1"/>
</dbReference>
<feature type="transmembrane region" description="Helical" evidence="11">
    <location>
        <begin position="44"/>
        <end position="60"/>
    </location>
</feature>
<evidence type="ECO:0000256" key="1">
    <source>
        <dbReference type="ARBA" id="ARBA00004429"/>
    </source>
</evidence>
<dbReference type="PATRIC" id="fig|1385369.3.peg.5149"/>
<dbReference type="Proteomes" id="UP000019486">
    <property type="component" value="Unassembled WGS sequence"/>
</dbReference>
<evidence type="ECO:0000256" key="6">
    <source>
        <dbReference type="ARBA" id="ARBA00022692"/>
    </source>
</evidence>
<feature type="transmembrane region" description="Helical" evidence="11">
    <location>
        <begin position="80"/>
        <end position="99"/>
    </location>
</feature>
<comment type="cofactor">
    <cofactor evidence="11">
        <name>Mg(2+)</name>
        <dbReference type="ChEBI" id="CHEBI:18420"/>
    </cofactor>
</comment>
<comment type="caution">
    <text evidence="14">The sequence shown here is derived from an EMBL/GenBank/DDBJ whole genome shotgun (WGS) entry which is preliminary data.</text>
</comment>
<feature type="transmembrane region" description="Helical" evidence="11">
    <location>
        <begin position="426"/>
        <end position="444"/>
    </location>
</feature>
<dbReference type="Gene3D" id="2.40.10.220">
    <property type="entry name" value="predicted glycosyltransferase like domains"/>
    <property type="match status" value="1"/>
</dbReference>
<protein>
    <recommendedName>
        <fullName evidence="11">Cellulose synthase catalytic subunit [UDP-forming]</fullName>
        <ecNumber evidence="11">2.4.1.12</ecNumber>
    </recommendedName>
</protein>
<comment type="subcellular location">
    <subcellularLocation>
        <location evidence="1">Cell inner membrane</location>
        <topology evidence="1">Multi-pass membrane protein</topology>
    </subcellularLocation>
</comment>
<evidence type="ECO:0000256" key="5">
    <source>
        <dbReference type="ARBA" id="ARBA00022679"/>
    </source>
</evidence>
<keyword evidence="2 11" id="KW-1003">Cell membrane</keyword>
<dbReference type="PANTHER" id="PTHR43867">
    <property type="entry name" value="CELLULOSE SYNTHASE CATALYTIC SUBUNIT A [UDP-FORMING]"/>
    <property type="match status" value="1"/>
</dbReference>